<feature type="domain" description="Hemerythrin-like" evidence="1">
    <location>
        <begin position="10"/>
        <end position="138"/>
    </location>
</feature>
<reference evidence="2" key="1">
    <citation type="submission" date="2020-11" db="EMBL/GenBank/DDBJ databases">
        <title>Bacterial whole genome sequence for Panacibacter sp. DH6.</title>
        <authorList>
            <person name="Le V."/>
            <person name="Ko S."/>
            <person name="Ahn C.-Y."/>
            <person name="Oh H.-M."/>
        </authorList>
    </citation>
    <scope>NUCLEOTIDE SEQUENCE</scope>
    <source>
        <strain evidence="2">DH6</strain>
    </source>
</reference>
<dbReference type="EMBL" id="JADWYR010000001">
    <property type="protein sequence ID" value="MBG9374957.1"/>
    <property type="molecule type" value="Genomic_DNA"/>
</dbReference>
<evidence type="ECO:0000313" key="3">
    <source>
        <dbReference type="Proteomes" id="UP000628448"/>
    </source>
</evidence>
<gene>
    <name evidence="2" type="ORF">I5907_01820</name>
</gene>
<dbReference type="Gene3D" id="1.20.120.520">
    <property type="entry name" value="nmb1532 protein domain like"/>
    <property type="match status" value="1"/>
</dbReference>
<evidence type="ECO:0000259" key="1">
    <source>
        <dbReference type="Pfam" id="PF01814"/>
    </source>
</evidence>
<proteinExistence type="predicted"/>
<comment type="caution">
    <text evidence="2">The sequence shown here is derived from an EMBL/GenBank/DDBJ whole genome shotgun (WGS) entry which is preliminary data.</text>
</comment>
<dbReference type="AlphaFoldDB" id="A0A931E2J6"/>
<keyword evidence="3" id="KW-1185">Reference proteome</keyword>
<dbReference type="RefSeq" id="WP_196989039.1">
    <property type="nucleotide sequence ID" value="NZ_JADWYR010000001.1"/>
</dbReference>
<accession>A0A931E2J6</accession>
<sequence length="226" mass="25807">MQRYNPFSLVHKALRNMLYDAALTLQQTDFTEPEEANLAIEKIEHVIYTFEKHAMHEDRFVLPAVEKYEAALVQSFESEHGEDMKLGNMLKNLVNIYRNVNFEEEKINAGSALCKAFNDFMVFNLQHMSKEEMLINPVLWKYFTDEQVGGINAQIASNIAPEEMMQMAAWMIKSISLKETITWLTGVKANAPVFVFESLLQLAEKHVPAGKFETIKKLLNTSAIAA</sequence>
<organism evidence="2 3">
    <name type="scientific">Panacibacter microcysteis</name>
    <dbReference type="NCBI Taxonomy" id="2793269"/>
    <lineage>
        <taxon>Bacteria</taxon>
        <taxon>Pseudomonadati</taxon>
        <taxon>Bacteroidota</taxon>
        <taxon>Chitinophagia</taxon>
        <taxon>Chitinophagales</taxon>
        <taxon>Chitinophagaceae</taxon>
        <taxon>Panacibacter</taxon>
    </lineage>
</organism>
<name>A0A931E2J6_9BACT</name>
<dbReference type="InterPro" id="IPR012312">
    <property type="entry name" value="Hemerythrin-like"/>
</dbReference>
<dbReference type="Pfam" id="PF01814">
    <property type="entry name" value="Hemerythrin"/>
    <property type="match status" value="1"/>
</dbReference>
<evidence type="ECO:0000313" key="2">
    <source>
        <dbReference type="EMBL" id="MBG9374957.1"/>
    </source>
</evidence>
<dbReference type="Proteomes" id="UP000628448">
    <property type="component" value="Unassembled WGS sequence"/>
</dbReference>
<protein>
    <submittedName>
        <fullName evidence="2">Hemerythrin domain-containing protein</fullName>
    </submittedName>
</protein>